<evidence type="ECO:0000313" key="1">
    <source>
        <dbReference type="EMBL" id="OGK01822.1"/>
    </source>
</evidence>
<name>A0A1F7F5G1_UNCRA</name>
<accession>A0A1F7F5G1</accession>
<sequence length="65" mass="7326">MEAMEFWKKMPEHGKKGVIESCWCGSCMKAVTIENFTLVFKKPDLILQGFCKVCGNDIVRLVEGA</sequence>
<organism evidence="1 2">
    <name type="scientific">Candidatus Raymondbacteria bacterium RIFOXYD12_FULL_49_13</name>
    <dbReference type="NCBI Taxonomy" id="1817890"/>
    <lineage>
        <taxon>Bacteria</taxon>
        <taxon>Raymondiibacteriota</taxon>
    </lineage>
</organism>
<dbReference type="AlphaFoldDB" id="A0A1F7F5G1"/>
<protein>
    <recommendedName>
        <fullName evidence="3">DUF5679 domain-containing protein</fullName>
    </recommendedName>
</protein>
<gene>
    <name evidence="1" type="ORF">A2519_03095</name>
</gene>
<evidence type="ECO:0000313" key="2">
    <source>
        <dbReference type="Proteomes" id="UP000179243"/>
    </source>
</evidence>
<dbReference type="Proteomes" id="UP000179243">
    <property type="component" value="Unassembled WGS sequence"/>
</dbReference>
<proteinExistence type="predicted"/>
<reference evidence="1 2" key="1">
    <citation type="journal article" date="2016" name="Nat. Commun.">
        <title>Thousands of microbial genomes shed light on interconnected biogeochemical processes in an aquifer system.</title>
        <authorList>
            <person name="Anantharaman K."/>
            <person name="Brown C.T."/>
            <person name="Hug L.A."/>
            <person name="Sharon I."/>
            <person name="Castelle C.J."/>
            <person name="Probst A.J."/>
            <person name="Thomas B.C."/>
            <person name="Singh A."/>
            <person name="Wilkins M.J."/>
            <person name="Karaoz U."/>
            <person name="Brodie E.L."/>
            <person name="Williams K.H."/>
            <person name="Hubbard S.S."/>
            <person name="Banfield J.F."/>
        </authorList>
    </citation>
    <scope>NUCLEOTIDE SEQUENCE [LARGE SCALE GENOMIC DNA]</scope>
</reference>
<evidence type="ECO:0008006" key="3">
    <source>
        <dbReference type="Google" id="ProtNLM"/>
    </source>
</evidence>
<dbReference type="EMBL" id="MFYX01000118">
    <property type="protein sequence ID" value="OGK01822.1"/>
    <property type="molecule type" value="Genomic_DNA"/>
</dbReference>
<comment type="caution">
    <text evidence="1">The sequence shown here is derived from an EMBL/GenBank/DDBJ whole genome shotgun (WGS) entry which is preliminary data.</text>
</comment>